<dbReference type="AlphaFoldDB" id="A0A8T0FJR7"/>
<dbReference type="EMBL" id="JABXBU010000012">
    <property type="protein sequence ID" value="KAF8789620.1"/>
    <property type="molecule type" value="Genomic_DNA"/>
</dbReference>
<sequence length="245" mass="26520">MASKNISASKIKGDTKSVMINDTADAALLSDKKSAVVEEQDSSGFEKGLKLNDEKPTKLKYETDVLNEVDNILGNKSSTPSLKILKTAATSASTSPITTIKKETSDEEEPLSKAPAYKPTRIKLVKTVNQQASEVNSDATASLNEASDGDKKGGANVIRLSVKDLSDEERRKLRAKRFNIIVADTSKSVKKTVTTKAANPISKGISSSSNVPAPSYDILKRRAERFGENVSTVMKSLDHKKNFEE</sequence>
<reference evidence="2" key="1">
    <citation type="journal article" date="2020" name="bioRxiv">
        <title>Chromosome-level reference genome of the European wasp spider Argiope bruennichi: a resource for studies on range expansion and evolutionary adaptation.</title>
        <authorList>
            <person name="Sheffer M.M."/>
            <person name="Hoppe A."/>
            <person name="Krehenwinkel H."/>
            <person name="Uhl G."/>
            <person name="Kuss A.W."/>
            <person name="Jensen L."/>
            <person name="Jensen C."/>
            <person name="Gillespie R.G."/>
            <person name="Hoff K.J."/>
            <person name="Prost S."/>
        </authorList>
    </citation>
    <scope>NUCLEOTIDE SEQUENCE</scope>
</reference>
<accession>A0A8T0FJR7</accession>
<keyword evidence="3" id="KW-1185">Reference proteome</keyword>
<proteinExistence type="predicted"/>
<protein>
    <submittedName>
        <fullName evidence="2">Uncharacterized protein</fullName>
    </submittedName>
</protein>
<evidence type="ECO:0000256" key="1">
    <source>
        <dbReference type="SAM" id="MobiDB-lite"/>
    </source>
</evidence>
<organism evidence="2 3">
    <name type="scientific">Argiope bruennichi</name>
    <name type="common">Wasp spider</name>
    <name type="synonym">Aranea bruennichi</name>
    <dbReference type="NCBI Taxonomy" id="94029"/>
    <lineage>
        <taxon>Eukaryota</taxon>
        <taxon>Metazoa</taxon>
        <taxon>Ecdysozoa</taxon>
        <taxon>Arthropoda</taxon>
        <taxon>Chelicerata</taxon>
        <taxon>Arachnida</taxon>
        <taxon>Araneae</taxon>
        <taxon>Araneomorphae</taxon>
        <taxon>Entelegynae</taxon>
        <taxon>Araneoidea</taxon>
        <taxon>Araneidae</taxon>
        <taxon>Argiope</taxon>
    </lineage>
</organism>
<name>A0A8T0FJR7_ARGBR</name>
<feature type="region of interest" description="Disordered" evidence="1">
    <location>
        <begin position="133"/>
        <end position="153"/>
    </location>
</feature>
<reference evidence="2" key="2">
    <citation type="submission" date="2020-06" db="EMBL/GenBank/DDBJ databases">
        <authorList>
            <person name="Sheffer M."/>
        </authorList>
    </citation>
    <scope>NUCLEOTIDE SEQUENCE</scope>
</reference>
<evidence type="ECO:0000313" key="3">
    <source>
        <dbReference type="Proteomes" id="UP000807504"/>
    </source>
</evidence>
<evidence type="ECO:0000313" key="2">
    <source>
        <dbReference type="EMBL" id="KAF8789620.1"/>
    </source>
</evidence>
<comment type="caution">
    <text evidence="2">The sequence shown here is derived from an EMBL/GenBank/DDBJ whole genome shotgun (WGS) entry which is preliminary data.</text>
</comment>
<feature type="compositionally biased region" description="Polar residues" evidence="1">
    <location>
        <begin position="133"/>
        <end position="145"/>
    </location>
</feature>
<dbReference type="Proteomes" id="UP000807504">
    <property type="component" value="Unassembled WGS sequence"/>
</dbReference>
<gene>
    <name evidence="2" type="ORF">HNY73_007548</name>
</gene>